<organism evidence="3 4">
    <name type="scientific">Arachnia propionica</name>
    <dbReference type="NCBI Taxonomy" id="1750"/>
    <lineage>
        <taxon>Bacteria</taxon>
        <taxon>Bacillati</taxon>
        <taxon>Actinomycetota</taxon>
        <taxon>Actinomycetes</taxon>
        <taxon>Propionibacteriales</taxon>
        <taxon>Propionibacteriaceae</taxon>
        <taxon>Arachnia</taxon>
    </lineage>
</organism>
<evidence type="ECO:0000259" key="2">
    <source>
        <dbReference type="Pfam" id="PF25148"/>
    </source>
</evidence>
<comment type="caution">
    <text evidence="3">The sequence shown here is derived from an EMBL/GenBank/DDBJ whole genome shotgun (WGS) entry which is preliminary data.</text>
</comment>
<feature type="region of interest" description="Disordered" evidence="1">
    <location>
        <begin position="342"/>
        <end position="366"/>
    </location>
</feature>
<dbReference type="Proteomes" id="UP000280935">
    <property type="component" value="Unassembled WGS sequence"/>
</dbReference>
<reference evidence="3 4" key="1">
    <citation type="submission" date="2018-11" db="EMBL/GenBank/DDBJ databases">
        <title>Genomes From Bacteria Associated with the Canine Oral Cavity: a Test Case for Automated Genome-Based Taxonomic Assignment.</title>
        <authorList>
            <person name="Coil D.A."/>
            <person name="Jospin G."/>
            <person name="Darling A.E."/>
            <person name="Wallis C."/>
            <person name="Davis I.J."/>
            <person name="Harris S."/>
            <person name="Eisen J.A."/>
            <person name="Holcombe L.J."/>
            <person name="O'Flynn C."/>
        </authorList>
    </citation>
    <scope>NUCLEOTIDE SEQUENCE [LARGE SCALE GENOMIC DNA]</scope>
    <source>
        <strain evidence="3 4">OH2822_COT-296</strain>
    </source>
</reference>
<evidence type="ECO:0000313" key="3">
    <source>
        <dbReference type="EMBL" id="RRD49361.1"/>
    </source>
</evidence>
<name>A0A3P1WT03_9ACTN</name>
<dbReference type="Pfam" id="PF25148">
    <property type="entry name" value="DUF7824"/>
    <property type="match status" value="1"/>
</dbReference>
<protein>
    <recommendedName>
        <fullName evidence="2">DUF7824 domain-containing protein</fullName>
    </recommendedName>
</protein>
<gene>
    <name evidence="3" type="ORF">EII35_08850</name>
</gene>
<feature type="domain" description="DUF7824" evidence="2">
    <location>
        <begin position="449"/>
        <end position="517"/>
    </location>
</feature>
<dbReference type="InterPro" id="IPR056726">
    <property type="entry name" value="DUF7824"/>
</dbReference>
<dbReference type="OrthoDB" id="3245799at2"/>
<proteinExistence type="predicted"/>
<dbReference type="EMBL" id="RQYT01000018">
    <property type="protein sequence ID" value="RRD49361.1"/>
    <property type="molecule type" value="Genomic_DNA"/>
</dbReference>
<accession>A0A3P1WT03</accession>
<dbReference type="RefSeq" id="WP_125228105.1">
    <property type="nucleotide sequence ID" value="NZ_RQYT01000018.1"/>
</dbReference>
<evidence type="ECO:0000313" key="4">
    <source>
        <dbReference type="Proteomes" id="UP000280935"/>
    </source>
</evidence>
<dbReference type="AlphaFoldDB" id="A0A3P1WT03"/>
<sequence>MTSDWTFERIVTLLEYPHETKDVVAAVDALNDEERTALDRAVKKQLPQLRRRSPAAQFWENLVVLLACLEATPAQLISAFTQFTMGLLPGEPVGYQRLKDRVAARDRDWAAAFVAGVMKKNAIAGRAADMLAPLVIAHELPLPSNPAYLEDWLIHCSAPRPGIRWVEQFTLLTEVRNGLRYHERTTDEQIRDGARALRAAGELDDSLASQLIQMIERGDNRNSQAGALTWLEHLGLNHQLWEQRGRVIAALSAASPKTAGVFLDHCLRPELNDAELTDIAVAVLPRPEKALKLRVLAALQRVTEPDADLLSTVQAVATAKDSTLAAPARALLKAWEATPEAVSPQGLWREPSGPGSSPLVETPPLQGPELDTLLAEAIDEEDPETIDMLLSSLVATAQAHGREAALEIFDDVIEDIDWFTGDFGELLGIAIGRDRYAAERRRMVTAVNRTALALRRVQEVIDGLGTLPCLLATPTHRPLHVSWDGLAERVGRYREAGLAARPVDVAAALARVDHATTPADLSPFDLPIEGTTHTLPDVIAAWRDQPAPPGRLVGEDLNSATLQGGEPPTLTLLDLPHGRENRNLSSTFHATCCSGMSLLPAHPTLPAVEALRLLATHPGWQVLDTLAPALAAASRFEPLLALAVVAIGGNLAKARHENYASLLVDAWDQGRLTPDDLVAAWRNPQLQWFTVRPQRLAEVLDVVAEAGGLALVWPLLNAVADDLLARRKPPVSLRAVLDILAAHQPDVPADAAPTGPVAAALARR</sequence>
<evidence type="ECO:0000256" key="1">
    <source>
        <dbReference type="SAM" id="MobiDB-lite"/>
    </source>
</evidence>